<evidence type="ECO:0000259" key="1">
    <source>
        <dbReference type="Pfam" id="PF20150"/>
    </source>
</evidence>
<dbReference type="PANTHER" id="PTHR35910">
    <property type="entry name" value="2EXR DOMAIN-CONTAINING PROTEIN"/>
    <property type="match status" value="1"/>
</dbReference>
<dbReference type="InterPro" id="IPR045518">
    <property type="entry name" value="2EXR"/>
</dbReference>
<sequence>MSDSQDQEFPQFSQLPAELRLAVWLLCLPCRVVEIDKFQEARFPIPDCEFTAPCKWHHTTKVNQCRLPRISQVCHESRQVALKAGRISDKSDVPVDAKWDSTLLKENLRVDPIPDSLHLHWDPSLTPFCSSGGPFKGSALEHLTYRASQAQGGSFMFYYIEGDLDNYDKRIKMKDKLGALQALQNAAVVMRTVVIHMTIKNARSTGLFGLLGDAPIQIVNVFDTERQAAYYDLAKKGEGGTFIIAAQDLERKSPFLDQATLKKRLSDIYGPEGANTLSLLYPAIMFRLCTQFCEQPLERMDDRKARGLQ</sequence>
<protein>
    <recommendedName>
        <fullName evidence="1">2EXR domain-containing protein</fullName>
    </recommendedName>
</protein>
<evidence type="ECO:0000313" key="2">
    <source>
        <dbReference type="EMBL" id="KAJ5097075.1"/>
    </source>
</evidence>
<dbReference type="Proteomes" id="UP001149165">
    <property type="component" value="Unassembled WGS sequence"/>
</dbReference>
<proteinExistence type="predicted"/>
<feature type="domain" description="2EXR" evidence="1">
    <location>
        <begin position="9"/>
        <end position="84"/>
    </location>
</feature>
<dbReference type="AlphaFoldDB" id="A0A9W9FBJ9"/>
<dbReference type="OrthoDB" id="3540486at2759"/>
<name>A0A9W9FBJ9_9EURO</name>
<evidence type="ECO:0000313" key="3">
    <source>
        <dbReference type="Proteomes" id="UP001149165"/>
    </source>
</evidence>
<dbReference type="EMBL" id="JAPQKH010000005">
    <property type="protein sequence ID" value="KAJ5097075.1"/>
    <property type="molecule type" value="Genomic_DNA"/>
</dbReference>
<gene>
    <name evidence="2" type="ORF">N7456_007796</name>
</gene>
<accession>A0A9W9FBJ9</accession>
<organism evidence="2 3">
    <name type="scientific">Penicillium angulare</name>
    <dbReference type="NCBI Taxonomy" id="116970"/>
    <lineage>
        <taxon>Eukaryota</taxon>
        <taxon>Fungi</taxon>
        <taxon>Dikarya</taxon>
        <taxon>Ascomycota</taxon>
        <taxon>Pezizomycotina</taxon>
        <taxon>Eurotiomycetes</taxon>
        <taxon>Eurotiomycetidae</taxon>
        <taxon>Eurotiales</taxon>
        <taxon>Aspergillaceae</taxon>
        <taxon>Penicillium</taxon>
    </lineage>
</organism>
<reference evidence="2" key="1">
    <citation type="submission" date="2022-11" db="EMBL/GenBank/DDBJ databases">
        <authorList>
            <person name="Petersen C."/>
        </authorList>
    </citation>
    <scope>NUCLEOTIDE SEQUENCE</scope>
    <source>
        <strain evidence="2">IBT 30069</strain>
    </source>
</reference>
<dbReference type="PANTHER" id="PTHR35910:SF1">
    <property type="entry name" value="2EXR DOMAIN-CONTAINING PROTEIN"/>
    <property type="match status" value="1"/>
</dbReference>
<keyword evidence="3" id="KW-1185">Reference proteome</keyword>
<dbReference type="Pfam" id="PF20150">
    <property type="entry name" value="2EXR"/>
    <property type="match status" value="1"/>
</dbReference>
<reference evidence="2" key="2">
    <citation type="journal article" date="2023" name="IMA Fungus">
        <title>Comparative genomic study of the Penicillium genus elucidates a diverse pangenome and 15 lateral gene transfer events.</title>
        <authorList>
            <person name="Petersen C."/>
            <person name="Sorensen T."/>
            <person name="Nielsen M.R."/>
            <person name="Sondergaard T.E."/>
            <person name="Sorensen J.L."/>
            <person name="Fitzpatrick D.A."/>
            <person name="Frisvad J.C."/>
            <person name="Nielsen K.L."/>
        </authorList>
    </citation>
    <scope>NUCLEOTIDE SEQUENCE</scope>
    <source>
        <strain evidence="2">IBT 30069</strain>
    </source>
</reference>
<comment type="caution">
    <text evidence="2">The sequence shown here is derived from an EMBL/GenBank/DDBJ whole genome shotgun (WGS) entry which is preliminary data.</text>
</comment>